<dbReference type="PROSITE" id="PS00041">
    <property type="entry name" value="HTH_ARAC_FAMILY_1"/>
    <property type="match status" value="1"/>
</dbReference>
<keyword evidence="2" id="KW-0238">DNA-binding</keyword>
<dbReference type="Proteomes" id="UP000249016">
    <property type="component" value="Unassembled WGS sequence"/>
</dbReference>
<evidence type="ECO:0000313" key="6">
    <source>
        <dbReference type="Proteomes" id="UP000249016"/>
    </source>
</evidence>
<evidence type="ECO:0000256" key="3">
    <source>
        <dbReference type="ARBA" id="ARBA00023163"/>
    </source>
</evidence>
<dbReference type="SMART" id="SM00342">
    <property type="entry name" value="HTH_ARAC"/>
    <property type="match status" value="1"/>
</dbReference>
<dbReference type="InterPro" id="IPR009057">
    <property type="entry name" value="Homeodomain-like_sf"/>
</dbReference>
<dbReference type="EMBL" id="QLII01000001">
    <property type="protein sequence ID" value="RAI76985.1"/>
    <property type="molecule type" value="Genomic_DNA"/>
</dbReference>
<reference evidence="5 6" key="1">
    <citation type="submission" date="2018-06" db="EMBL/GenBank/DDBJ databases">
        <title>Spirosoma sp. HMF3257 Genome sequencing and assembly.</title>
        <authorList>
            <person name="Kang H."/>
            <person name="Cha I."/>
            <person name="Kim H."/>
            <person name="Kang J."/>
            <person name="Joh K."/>
        </authorList>
    </citation>
    <scope>NUCLEOTIDE SEQUENCE [LARGE SCALE GENOMIC DNA]</scope>
    <source>
        <strain evidence="5 6">HMF3257</strain>
    </source>
</reference>
<gene>
    <name evidence="5" type="ORF">HMF3257_27480</name>
</gene>
<protein>
    <submittedName>
        <fullName evidence="5">AraC family transcriptional regulator</fullName>
    </submittedName>
</protein>
<keyword evidence="3" id="KW-0804">Transcription</keyword>
<accession>A0A327NQI4</accession>
<dbReference type="PROSITE" id="PS01124">
    <property type="entry name" value="HTH_ARAC_FAMILY_2"/>
    <property type="match status" value="1"/>
</dbReference>
<name>A0A327NQI4_9BACT</name>
<keyword evidence="1" id="KW-0805">Transcription regulation</keyword>
<evidence type="ECO:0000313" key="5">
    <source>
        <dbReference type="EMBL" id="RAI76985.1"/>
    </source>
</evidence>
<dbReference type="Gene3D" id="1.10.10.60">
    <property type="entry name" value="Homeodomain-like"/>
    <property type="match status" value="2"/>
</dbReference>
<dbReference type="GO" id="GO:0043565">
    <property type="term" value="F:sequence-specific DNA binding"/>
    <property type="evidence" value="ECO:0007669"/>
    <property type="project" value="InterPro"/>
</dbReference>
<proteinExistence type="predicted"/>
<keyword evidence="6" id="KW-1185">Reference proteome</keyword>
<dbReference type="OrthoDB" id="1156172at2"/>
<dbReference type="GO" id="GO:0003700">
    <property type="term" value="F:DNA-binding transcription factor activity"/>
    <property type="evidence" value="ECO:0007669"/>
    <property type="project" value="InterPro"/>
</dbReference>
<evidence type="ECO:0000256" key="1">
    <source>
        <dbReference type="ARBA" id="ARBA00023015"/>
    </source>
</evidence>
<comment type="caution">
    <text evidence="5">The sequence shown here is derived from an EMBL/GenBank/DDBJ whole genome shotgun (WGS) entry which is preliminary data.</text>
</comment>
<dbReference type="PANTHER" id="PTHR47893:SF1">
    <property type="entry name" value="REGULATORY PROTEIN PCHR"/>
    <property type="match status" value="1"/>
</dbReference>
<sequence length="327" mass="37883">MVVQSDSQQRFEKMVAMAERLGIQLSNDVHADFLQSIEFNSVQIFDYLPDFALMIRSMISKKEFTFNRGAITAIEQGILIAFNNYFDDGFEETGLQKTVLIEEIPSIQIVPLHSGSSIQLPKHAHQKQIFIMVSIDYLQSLLKEELSRFDFLFGRANQFFIEEFMSADILRIANEISKSGIQPALPAFYYKLKTVELLYFLFRDLRKRKETAHQNLSAGELKAIYKVRDALLVRLNEPIPVKDLVRIAGMNELKLRKLFIQIFGLGLYAYFQRIRMQEAARLLREENLTVSETGYRLGFTNLSHFTRLFEQHMGSKPKKWSMEKGLG</sequence>
<feature type="domain" description="HTH araC/xylS-type" evidence="4">
    <location>
        <begin position="225"/>
        <end position="323"/>
    </location>
</feature>
<dbReference type="PANTHER" id="PTHR47893">
    <property type="entry name" value="REGULATORY PROTEIN PCHR"/>
    <property type="match status" value="1"/>
</dbReference>
<evidence type="ECO:0000259" key="4">
    <source>
        <dbReference type="PROSITE" id="PS01124"/>
    </source>
</evidence>
<dbReference type="InterPro" id="IPR018060">
    <property type="entry name" value="HTH_AraC"/>
</dbReference>
<dbReference type="InterPro" id="IPR053142">
    <property type="entry name" value="PchR_regulatory_protein"/>
</dbReference>
<evidence type="ECO:0000256" key="2">
    <source>
        <dbReference type="ARBA" id="ARBA00023125"/>
    </source>
</evidence>
<dbReference type="InterPro" id="IPR018062">
    <property type="entry name" value="HTH_AraC-typ_CS"/>
</dbReference>
<dbReference type="RefSeq" id="WP_111347078.1">
    <property type="nucleotide sequence ID" value="NZ_QLII01000001.1"/>
</dbReference>
<dbReference type="SUPFAM" id="SSF46689">
    <property type="entry name" value="Homeodomain-like"/>
    <property type="match status" value="1"/>
</dbReference>
<organism evidence="5 6">
    <name type="scientific">Spirosoma telluris</name>
    <dbReference type="NCBI Taxonomy" id="2183553"/>
    <lineage>
        <taxon>Bacteria</taxon>
        <taxon>Pseudomonadati</taxon>
        <taxon>Bacteroidota</taxon>
        <taxon>Cytophagia</taxon>
        <taxon>Cytophagales</taxon>
        <taxon>Cytophagaceae</taxon>
        <taxon>Spirosoma</taxon>
    </lineage>
</organism>
<dbReference type="Pfam" id="PF12833">
    <property type="entry name" value="HTH_18"/>
    <property type="match status" value="1"/>
</dbReference>
<dbReference type="AlphaFoldDB" id="A0A327NQI4"/>